<proteinExistence type="inferred from homology"/>
<dbReference type="InterPro" id="IPR002781">
    <property type="entry name" value="TM_pro_TauE-like"/>
</dbReference>
<gene>
    <name evidence="7" type="ORF">Pmgp_02436</name>
</gene>
<feature type="transmembrane region" description="Helical" evidence="6">
    <location>
        <begin position="6"/>
        <end position="29"/>
    </location>
</feature>
<feature type="transmembrane region" description="Helical" evidence="6">
    <location>
        <begin position="198"/>
        <end position="218"/>
    </location>
</feature>
<keyword evidence="3 6" id="KW-0812">Transmembrane</keyword>
<feature type="transmembrane region" description="Helical" evidence="6">
    <location>
        <begin position="128"/>
        <end position="148"/>
    </location>
</feature>
<evidence type="ECO:0000256" key="4">
    <source>
        <dbReference type="ARBA" id="ARBA00022989"/>
    </source>
</evidence>
<accession>A0A4Y7RMW2</accession>
<evidence type="ECO:0000256" key="5">
    <source>
        <dbReference type="ARBA" id="ARBA00023136"/>
    </source>
</evidence>
<comment type="similarity">
    <text evidence="2 6">Belongs to the 4-toluene sulfonate uptake permease (TSUP) (TC 2.A.102) family.</text>
</comment>
<keyword evidence="8" id="KW-1185">Reference proteome</keyword>
<dbReference type="AlphaFoldDB" id="A0A4Y7RMW2"/>
<sequence>MSFLIGLAAGLFGGLFGLGGGVIMVPLLAGILKTGLHKASGTSLVALVFTGVAGTLIYAFKGSVDILASVLLASTAIFTTRAGAYVAHALPEWKLKRFFGGFMLLVTLMLLLKPYLNSGDDPAAGLPKIIILLLTGALTGFLSGMMGVGGGTIMVPSMVVLAGITQHTAQGSSLLAMIPAGGAGALTQRRLGNIDTGILKGLIPGILIGTYLGASLAYILSESLLRILFAAVLIWTGVGYLRTPSDKGVACNYFQEGDNEG</sequence>
<keyword evidence="6" id="KW-1003">Cell membrane</keyword>
<feature type="transmembrane region" description="Helical" evidence="6">
    <location>
        <begin position="98"/>
        <end position="116"/>
    </location>
</feature>
<evidence type="ECO:0000256" key="2">
    <source>
        <dbReference type="ARBA" id="ARBA00009142"/>
    </source>
</evidence>
<dbReference type="PANTHER" id="PTHR43701">
    <property type="entry name" value="MEMBRANE TRANSPORTER PROTEIN MJ0441-RELATED"/>
    <property type="match status" value="1"/>
</dbReference>
<feature type="transmembrane region" description="Helical" evidence="6">
    <location>
        <begin position="41"/>
        <end position="60"/>
    </location>
</feature>
<organism evidence="7 8">
    <name type="scientific">Pelotomaculum propionicicum</name>
    <dbReference type="NCBI Taxonomy" id="258475"/>
    <lineage>
        <taxon>Bacteria</taxon>
        <taxon>Bacillati</taxon>
        <taxon>Bacillota</taxon>
        <taxon>Clostridia</taxon>
        <taxon>Eubacteriales</taxon>
        <taxon>Desulfotomaculaceae</taxon>
        <taxon>Pelotomaculum</taxon>
    </lineage>
</organism>
<evidence type="ECO:0000256" key="6">
    <source>
        <dbReference type="RuleBase" id="RU363041"/>
    </source>
</evidence>
<dbReference type="RefSeq" id="WP_134214260.1">
    <property type="nucleotide sequence ID" value="NZ_QFFZ01000028.1"/>
</dbReference>
<dbReference type="Pfam" id="PF01925">
    <property type="entry name" value="TauE"/>
    <property type="match status" value="1"/>
</dbReference>
<evidence type="ECO:0000256" key="1">
    <source>
        <dbReference type="ARBA" id="ARBA00004141"/>
    </source>
</evidence>
<evidence type="ECO:0000256" key="3">
    <source>
        <dbReference type="ARBA" id="ARBA00022692"/>
    </source>
</evidence>
<dbReference type="OrthoDB" id="25340at2"/>
<dbReference type="InterPro" id="IPR051598">
    <property type="entry name" value="TSUP/Inactive_protease-like"/>
</dbReference>
<feature type="transmembrane region" description="Helical" evidence="6">
    <location>
        <begin position="224"/>
        <end position="241"/>
    </location>
</feature>
<evidence type="ECO:0000313" key="7">
    <source>
        <dbReference type="EMBL" id="TEB10334.1"/>
    </source>
</evidence>
<dbReference type="PANTHER" id="PTHR43701:SF2">
    <property type="entry name" value="MEMBRANE TRANSPORTER PROTEIN YJNA-RELATED"/>
    <property type="match status" value="1"/>
</dbReference>
<dbReference type="Proteomes" id="UP000297597">
    <property type="component" value="Unassembled WGS sequence"/>
</dbReference>
<dbReference type="GO" id="GO:0005886">
    <property type="term" value="C:plasma membrane"/>
    <property type="evidence" value="ECO:0007669"/>
    <property type="project" value="UniProtKB-SubCell"/>
</dbReference>
<keyword evidence="5 6" id="KW-0472">Membrane</keyword>
<dbReference type="EMBL" id="QFFZ01000028">
    <property type="protein sequence ID" value="TEB10334.1"/>
    <property type="molecule type" value="Genomic_DNA"/>
</dbReference>
<evidence type="ECO:0000313" key="8">
    <source>
        <dbReference type="Proteomes" id="UP000297597"/>
    </source>
</evidence>
<reference evidence="7 8" key="1">
    <citation type="journal article" date="2018" name="Environ. Microbiol.">
        <title>Novel energy conservation strategies and behaviour of Pelotomaculum schinkii driving syntrophic propionate catabolism.</title>
        <authorList>
            <person name="Hidalgo-Ahumada C.A.P."/>
            <person name="Nobu M.K."/>
            <person name="Narihiro T."/>
            <person name="Tamaki H."/>
            <person name="Liu W.T."/>
            <person name="Kamagata Y."/>
            <person name="Stams A.J.M."/>
            <person name="Imachi H."/>
            <person name="Sousa D.Z."/>
        </authorList>
    </citation>
    <scope>NUCLEOTIDE SEQUENCE [LARGE SCALE GENOMIC DNA]</scope>
    <source>
        <strain evidence="7 8">MGP</strain>
    </source>
</reference>
<name>A0A4Y7RMW2_9FIRM</name>
<keyword evidence="4 6" id="KW-1133">Transmembrane helix</keyword>
<feature type="transmembrane region" description="Helical" evidence="6">
    <location>
        <begin position="66"/>
        <end position="86"/>
    </location>
</feature>
<comment type="subcellular location">
    <subcellularLocation>
        <location evidence="6">Cell membrane</location>
        <topology evidence="6">Multi-pass membrane protein</topology>
    </subcellularLocation>
    <subcellularLocation>
        <location evidence="1">Membrane</location>
        <topology evidence="1">Multi-pass membrane protein</topology>
    </subcellularLocation>
</comment>
<comment type="caution">
    <text evidence="7">The sequence shown here is derived from an EMBL/GenBank/DDBJ whole genome shotgun (WGS) entry which is preliminary data.</text>
</comment>
<protein>
    <recommendedName>
        <fullName evidence="6">Probable membrane transporter protein</fullName>
    </recommendedName>
</protein>